<gene>
    <name evidence="4" type="ORF">KAK11_01935</name>
</gene>
<evidence type="ECO:0000313" key="5">
    <source>
        <dbReference type="Proteomes" id="UP000672097"/>
    </source>
</evidence>
<keyword evidence="5" id="KW-1185">Reference proteome</keyword>
<dbReference type="Proteomes" id="UP000672097">
    <property type="component" value="Unassembled WGS sequence"/>
</dbReference>
<evidence type="ECO:0000313" key="4">
    <source>
        <dbReference type="EMBL" id="MBQ0934070.1"/>
    </source>
</evidence>
<dbReference type="InterPro" id="IPR004839">
    <property type="entry name" value="Aminotransferase_I/II_large"/>
</dbReference>
<dbReference type="InterPro" id="IPR015424">
    <property type="entry name" value="PyrdxlP-dep_Trfase"/>
</dbReference>
<dbReference type="InterPro" id="IPR015421">
    <property type="entry name" value="PyrdxlP-dep_Trfase_major"/>
</dbReference>
<sequence>MPLDEPAALAEGSSRLPTLEFALTGSTADYLIHASPDLLSKARAFEHWESTRLAHGLLPFARSLQTPPAAHTTLREQDGRDVRGLNFSSQDYLALSSHPAVVAAAQEAMARFGVHSAGSSVLAGNVGDGVALEQALADFLGLPHVLLFPTGWAAGFGVIKGLVRPDDHVVMDVLAHNCLQTGARAATRHVHLHRHLDVDHARRLLTRIRRNDPHNGIMLITEGCFSMDADSPDLAALQALAQEFQALLVVDVAHDLGAMGPNGQGQIGLQGLHGQIDVVIGAFSKSFASNGGFVAGRSRALKEYLRYFAATATFSNALSPLQIAVIHQSLKIVRSVEGEWRREQLMQAVQALRQALTQEGLTVWGQASPIVPVLLGDERRARLAVREMGQRHLLANLVEFPAVPRHRARLRMQVMSSHTAEDAQQAAATVAAALAASAQLMPQAAQTP</sequence>
<dbReference type="InterPro" id="IPR015422">
    <property type="entry name" value="PyrdxlP-dep_Trfase_small"/>
</dbReference>
<dbReference type="Gene3D" id="3.90.1150.10">
    <property type="entry name" value="Aspartate Aminotransferase, domain 1"/>
    <property type="match status" value="1"/>
</dbReference>
<dbReference type="PANTHER" id="PTHR13693:SF103">
    <property type="entry name" value="AMINOTRANSFERASE CLASS I_CLASSII DOMAIN-CONTAINING PROTEIN"/>
    <property type="match status" value="1"/>
</dbReference>
<dbReference type="Pfam" id="PF00155">
    <property type="entry name" value="Aminotran_1_2"/>
    <property type="match status" value="1"/>
</dbReference>
<dbReference type="SUPFAM" id="SSF53383">
    <property type="entry name" value="PLP-dependent transferases"/>
    <property type="match status" value="1"/>
</dbReference>
<accession>A0ABS5DSF5</accession>
<dbReference type="PANTHER" id="PTHR13693">
    <property type="entry name" value="CLASS II AMINOTRANSFERASE/8-AMINO-7-OXONONANOATE SYNTHASE"/>
    <property type="match status" value="1"/>
</dbReference>
<comment type="caution">
    <text evidence="4">The sequence shown here is derived from an EMBL/GenBank/DDBJ whole genome shotgun (WGS) entry which is preliminary data.</text>
</comment>
<dbReference type="Gene3D" id="3.40.640.10">
    <property type="entry name" value="Type I PLP-dependent aspartate aminotransferase-like (Major domain)"/>
    <property type="match status" value="1"/>
</dbReference>
<feature type="domain" description="Aminotransferase class I/classII large" evidence="3">
    <location>
        <begin position="85"/>
        <end position="428"/>
    </location>
</feature>
<name>A0ABS5DSF5_9BURK</name>
<protein>
    <submittedName>
        <fullName evidence="4">Aminotransferase class I/II-fold pyridoxal phosphate-dependent enzyme</fullName>
    </submittedName>
</protein>
<keyword evidence="2" id="KW-0808">Transferase</keyword>
<comment type="cofactor">
    <cofactor evidence="1">
        <name>pyridoxal 5'-phosphate</name>
        <dbReference type="ChEBI" id="CHEBI:597326"/>
    </cofactor>
</comment>
<proteinExistence type="predicted"/>
<dbReference type="RefSeq" id="WP_210805594.1">
    <property type="nucleotide sequence ID" value="NZ_JAGQDG010000001.1"/>
</dbReference>
<evidence type="ECO:0000256" key="1">
    <source>
        <dbReference type="ARBA" id="ARBA00001933"/>
    </source>
</evidence>
<keyword evidence="4" id="KW-0032">Aminotransferase</keyword>
<organism evidence="4 5">
    <name type="scientific">Ideonella paludis</name>
    <dbReference type="NCBI Taxonomy" id="1233411"/>
    <lineage>
        <taxon>Bacteria</taxon>
        <taxon>Pseudomonadati</taxon>
        <taxon>Pseudomonadota</taxon>
        <taxon>Betaproteobacteria</taxon>
        <taxon>Burkholderiales</taxon>
        <taxon>Sphaerotilaceae</taxon>
        <taxon>Ideonella</taxon>
    </lineage>
</organism>
<dbReference type="GO" id="GO:0008483">
    <property type="term" value="F:transaminase activity"/>
    <property type="evidence" value="ECO:0007669"/>
    <property type="project" value="UniProtKB-KW"/>
</dbReference>
<evidence type="ECO:0000259" key="3">
    <source>
        <dbReference type="Pfam" id="PF00155"/>
    </source>
</evidence>
<reference evidence="4 5" key="1">
    <citation type="submission" date="2021-04" db="EMBL/GenBank/DDBJ databases">
        <title>The genome sequence of type strain Ideonella paludis KCTC 32238.</title>
        <authorList>
            <person name="Liu Y."/>
        </authorList>
    </citation>
    <scope>NUCLEOTIDE SEQUENCE [LARGE SCALE GENOMIC DNA]</scope>
    <source>
        <strain evidence="4 5">KCTC 32238</strain>
    </source>
</reference>
<dbReference type="InterPro" id="IPR050087">
    <property type="entry name" value="AON_synthase_class-II"/>
</dbReference>
<dbReference type="EMBL" id="JAGQDG010000001">
    <property type="protein sequence ID" value="MBQ0934070.1"/>
    <property type="molecule type" value="Genomic_DNA"/>
</dbReference>
<evidence type="ECO:0000256" key="2">
    <source>
        <dbReference type="ARBA" id="ARBA00022679"/>
    </source>
</evidence>